<organism evidence="1 2">
    <name type="scientific">Pseudomonas fluorescens</name>
    <dbReference type="NCBI Taxonomy" id="294"/>
    <lineage>
        <taxon>Bacteria</taxon>
        <taxon>Pseudomonadati</taxon>
        <taxon>Pseudomonadota</taxon>
        <taxon>Gammaproteobacteria</taxon>
        <taxon>Pseudomonadales</taxon>
        <taxon>Pseudomonadaceae</taxon>
        <taxon>Pseudomonas</taxon>
    </lineage>
</organism>
<reference evidence="1 2" key="1">
    <citation type="submission" date="2019-09" db="EMBL/GenBank/DDBJ databases">
        <authorList>
            <person name="Chandra G."/>
            <person name="Truman W A."/>
        </authorList>
    </citation>
    <scope>NUCLEOTIDE SEQUENCE [LARGE SCALE GENOMIC DNA]</scope>
    <source>
        <strain evidence="1">PS938</strain>
    </source>
</reference>
<proteinExistence type="predicted"/>
<dbReference type="Proteomes" id="UP000327191">
    <property type="component" value="Unassembled WGS sequence"/>
</dbReference>
<evidence type="ECO:0000313" key="2">
    <source>
        <dbReference type="Proteomes" id="UP000327191"/>
    </source>
</evidence>
<name>A0A5E7UWM6_PSEFL</name>
<protein>
    <submittedName>
        <fullName evidence="1">Uncharacterized protein</fullName>
    </submittedName>
</protein>
<dbReference type="AlphaFoldDB" id="A0A5E7UWM6"/>
<evidence type="ECO:0000313" key="1">
    <source>
        <dbReference type="EMBL" id="VVQ15641.1"/>
    </source>
</evidence>
<dbReference type="EMBL" id="CABVJE010000019">
    <property type="protein sequence ID" value="VVQ15641.1"/>
    <property type="molecule type" value="Genomic_DNA"/>
</dbReference>
<accession>A0A5E7UWM6</accession>
<dbReference type="OrthoDB" id="1956004at2"/>
<gene>
    <name evidence="1" type="ORF">PS938_04184</name>
</gene>
<dbReference type="RefSeq" id="WP_150673615.1">
    <property type="nucleotide sequence ID" value="NZ_CABVJE010000019.1"/>
</dbReference>
<sequence>MPELKNFVATDHRSGPDRIYFFFKDTNTYSRFNLGDNKVADNHPASVVSHWDDFDQHVKDLCFGFNTSGRNWNLEFESDMTWFFYYDGNKPMVCKYDQHNDKVKFKKNISETDWSPLLPYFDKIIGVMWDEKAEIKHTFHILLNDGNYFIYNPWLKKASKLNPFKGSMWSKLEQYKDRMITTVLNDHPLLDTFFYIFLTNNEYLRFDVNKRSISDPIAIDEESWPGLIVK</sequence>